<protein>
    <submittedName>
        <fullName evidence="3">Uncharacterized protein</fullName>
    </submittedName>
</protein>
<name>A0A6G1I1E1_9PEZI</name>
<accession>A0A6G1I1E1</accession>
<keyword evidence="2" id="KW-0472">Membrane</keyword>
<feature type="region of interest" description="Disordered" evidence="1">
    <location>
        <begin position="225"/>
        <end position="253"/>
    </location>
</feature>
<dbReference type="AlphaFoldDB" id="A0A6G1I1E1"/>
<sequence length="326" mass="35882">MAAVGSRFNSCGPACSSTPSIALEAMSKVPYIVIVLRSRIFISIRSSRFAVLLSSQSWVALRLVPQHPCPLLLLPCVAHLILLSLFYFYFYFIFHIYHCSILIFSCRAPSIRQRTNPTRPPGVSQAATPTTRSCPAIAVIQFASQLHSALQYIARPDPVKSPCAPSPSAASAYRHRLTHHTPPNGTVNISIQPLRTSYKKDHWARPLPTPPPYTNCYSLTSCTTHRRHQRTPTSQHSLTPNESTYSPHAPRADKKTNIQPCLSSAATCYNGVNPAPPHSPHPRATRSVPRPHSLPRTCPSVFCHTRRSPGGGKFCGVYTLTAGFPD</sequence>
<evidence type="ECO:0000313" key="3">
    <source>
        <dbReference type="EMBL" id="KAF2401889.1"/>
    </source>
</evidence>
<evidence type="ECO:0000313" key="4">
    <source>
        <dbReference type="Proteomes" id="UP000799640"/>
    </source>
</evidence>
<evidence type="ECO:0000256" key="1">
    <source>
        <dbReference type="SAM" id="MobiDB-lite"/>
    </source>
</evidence>
<feature type="region of interest" description="Disordered" evidence="1">
    <location>
        <begin position="273"/>
        <end position="292"/>
    </location>
</feature>
<proteinExistence type="predicted"/>
<reference evidence="3" key="1">
    <citation type="journal article" date="2020" name="Stud. Mycol.">
        <title>101 Dothideomycetes genomes: a test case for predicting lifestyles and emergence of pathogens.</title>
        <authorList>
            <person name="Haridas S."/>
            <person name="Albert R."/>
            <person name="Binder M."/>
            <person name="Bloem J."/>
            <person name="Labutti K."/>
            <person name="Salamov A."/>
            <person name="Andreopoulos B."/>
            <person name="Baker S."/>
            <person name="Barry K."/>
            <person name="Bills G."/>
            <person name="Bluhm B."/>
            <person name="Cannon C."/>
            <person name="Castanera R."/>
            <person name="Culley D."/>
            <person name="Daum C."/>
            <person name="Ezra D."/>
            <person name="Gonzalez J."/>
            <person name="Henrissat B."/>
            <person name="Kuo A."/>
            <person name="Liang C."/>
            <person name="Lipzen A."/>
            <person name="Lutzoni F."/>
            <person name="Magnuson J."/>
            <person name="Mondo S."/>
            <person name="Nolan M."/>
            <person name="Ohm R."/>
            <person name="Pangilinan J."/>
            <person name="Park H.-J."/>
            <person name="Ramirez L."/>
            <person name="Alfaro M."/>
            <person name="Sun H."/>
            <person name="Tritt A."/>
            <person name="Yoshinaga Y."/>
            <person name="Zwiers L.-H."/>
            <person name="Turgeon B."/>
            <person name="Goodwin S."/>
            <person name="Spatafora J."/>
            <person name="Crous P."/>
            <person name="Grigoriev I."/>
        </authorList>
    </citation>
    <scope>NUCLEOTIDE SEQUENCE</scope>
    <source>
        <strain evidence="3">CBS 262.69</strain>
    </source>
</reference>
<organism evidence="3 4">
    <name type="scientific">Trichodelitschia bisporula</name>
    <dbReference type="NCBI Taxonomy" id="703511"/>
    <lineage>
        <taxon>Eukaryota</taxon>
        <taxon>Fungi</taxon>
        <taxon>Dikarya</taxon>
        <taxon>Ascomycota</taxon>
        <taxon>Pezizomycotina</taxon>
        <taxon>Dothideomycetes</taxon>
        <taxon>Dothideomycetes incertae sedis</taxon>
        <taxon>Phaeotrichales</taxon>
        <taxon>Phaeotrichaceae</taxon>
        <taxon>Trichodelitschia</taxon>
    </lineage>
</organism>
<keyword evidence="2" id="KW-0812">Transmembrane</keyword>
<feature type="compositionally biased region" description="Polar residues" evidence="1">
    <location>
        <begin position="231"/>
        <end position="246"/>
    </location>
</feature>
<feature type="transmembrane region" description="Helical" evidence="2">
    <location>
        <begin position="71"/>
        <end position="97"/>
    </location>
</feature>
<keyword evidence="2" id="KW-1133">Transmembrane helix</keyword>
<gene>
    <name evidence="3" type="ORF">EJ06DRAFT_366389</name>
</gene>
<keyword evidence="4" id="KW-1185">Reference proteome</keyword>
<evidence type="ECO:0000256" key="2">
    <source>
        <dbReference type="SAM" id="Phobius"/>
    </source>
</evidence>
<dbReference type="EMBL" id="ML996692">
    <property type="protein sequence ID" value="KAF2401889.1"/>
    <property type="molecule type" value="Genomic_DNA"/>
</dbReference>
<dbReference type="Proteomes" id="UP000799640">
    <property type="component" value="Unassembled WGS sequence"/>
</dbReference>